<dbReference type="AlphaFoldDB" id="A0A2W2I2S9"/>
<evidence type="ECO:0000256" key="1">
    <source>
        <dbReference type="ARBA" id="ARBA00023015"/>
    </source>
</evidence>
<keyword evidence="2 4" id="KW-0238">DNA-binding</keyword>
<name>A0A2W2I2S9_9ACTN</name>
<dbReference type="PROSITE" id="PS50977">
    <property type="entry name" value="HTH_TETR_2"/>
    <property type="match status" value="1"/>
</dbReference>
<dbReference type="InterPro" id="IPR001647">
    <property type="entry name" value="HTH_TetR"/>
</dbReference>
<evidence type="ECO:0000256" key="2">
    <source>
        <dbReference type="ARBA" id="ARBA00023125"/>
    </source>
</evidence>
<dbReference type="InterPro" id="IPR050109">
    <property type="entry name" value="HTH-type_TetR-like_transc_reg"/>
</dbReference>
<dbReference type="InterPro" id="IPR041490">
    <property type="entry name" value="KstR2_TetR_C"/>
</dbReference>
<dbReference type="EMBL" id="POUA01000114">
    <property type="protein sequence ID" value="PZG44954.1"/>
    <property type="molecule type" value="Genomic_DNA"/>
</dbReference>
<evidence type="ECO:0000313" key="7">
    <source>
        <dbReference type="EMBL" id="PZG44954.1"/>
    </source>
</evidence>
<evidence type="ECO:0000259" key="6">
    <source>
        <dbReference type="PROSITE" id="PS50977"/>
    </source>
</evidence>
<dbReference type="Gene3D" id="1.10.10.60">
    <property type="entry name" value="Homeodomain-like"/>
    <property type="match status" value="1"/>
</dbReference>
<accession>A0A2W2I2S9</accession>
<dbReference type="InterPro" id="IPR036271">
    <property type="entry name" value="Tet_transcr_reg_TetR-rel_C_sf"/>
</dbReference>
<evidence type="ECO:0000256" key="4">
    <source>
        <dbReference type="PROSITE-ProRule" id="PRU00335"/>
    </source>
</evidence>
<reference evidence="7 8" key="1">
    <citation type="submission" date="2018-01" db="EMBL/GenBank/DDBJ databases">
        <title>Draft genome sequence of Sphaerisporangium sp. 7K107.</title>
        <authorList>
            <person name="Sahin N."/>
            <person name="Saygin H."/>
            <person name="Ay H."/>
        </authorList>
    </citation>
    <scope>NUCLEOTIDE SEQUENCE [LARGE SCALE GENOMIC DNA]</scope>
    <source>
        <strain evidence="7 8">7K107</strain>
    </source>
</reference>
<dbReference type="PANTHER" id="PTHR30055">
    <property type="entry name" value="HTH-TYPE TRANSCRIPTIONAL REGULATOR RUTR"/>
    <property type="match status" value="1"/>
</dbReference>
<dbReference type="GO" id="GO:0045892">
    <property type="term" value="P:negative regulation of DNA-templated transcription"/>
    <property type="evidence" value="ECO:0007669"/>
    <property type="project" value="UniProtKB-ARBA"/>
</dbReference>
<gene>
    <name evidence="7" type="ORF">C1I98_16305</name>
</gene>
<dbReference type="PANTHER" id="PTHR30055:SF237">
    <property type="entry name" value="TRANSCRIPTIONAL REPRESSOR MCE3R"/>
    <property type="match status" value="1"/>
</dbReference>
<organism evidence="7 8">
    <name type="scientific">Spongiactinospora gelatinilytica</name>
    <dbReference type="NCBI Taxonomy" id="2666298"/>
    <lineage>
        <taxon>Bacteria</taxon>
        <taxon>Bacillati</taxon>
        <taxon>Actinomycetota</taxon>
        <taxon>Actinomycetes</taxon>
        <taxon>Streptosporangiales</taxon>
        <taxon>Streptosporangiaceae</taxon>
        <taxon>Spongiactinospora</taxon>
    </lineage>
</organism>
<comment type="caution">
    <text evidence="7">The sequence shown here is derived from an EMBL/GenBank/DDBJ whole genome shotgun (WGS) entry which is preliminary data.</text>
</comment>
<dbReference type="Pfam" id="PF00440">
    <property type="entry name" value="TetR_N"/>
    <property type="match status" value="1"/>
</dbReference>
<feature type="region of interest" description="Disordered" evidence="5">
    <location>
        <begin position="1"/>
        <end position="33"/>
    </location>
</feature>
<dbReference type="PRINTS" id="PR00455">
    <property type="entry name" value="HTHTETR"/>
</dbReference>
<dbReference type="FunFam" id="1.10.10.60:FF:000141">
    <property type="entry name" value="TetR family transcriptional regulator"/>
    <property type="match status" value="1"/>
</dbReference>
<feature type="DNA-binding region" description="H-T-H motif" evidence="4">
    <location>
        <begin position="56"/>
        <end position="75"/>
    </location>
</feature>
<feature type="compositionally biased region" description="Low complexity" evidence="5">
    <location>
        <begin position="1"/>
        <end position="31"/>
    </location>
</feature>
<evidence type="ECO:0000256" key="5">
    <source>
        <dbReference type="SAM" id="MobiDB-lite"/>
    </source>
</evidence>
<evidence type="ECO:0000256" key="3">
    <source>
        <dbReference type="ARBA" id="ARBA00023163"/>
    </source>
</evidence>
<dbReference type="GO" id="GO:0000976">
    <property type="term" value="F:transcription cis-regulatory region binding"/>
    <property type="evidence" value="ECO:0007669"/>
    <property type="project" value="TreeGrafter"/>
</dbReference>
<proteinExistence type="predicted"/>
<sequence length="217" mass="22722">MRGVTPPSESPRSTPTPHGTATARPPGTARARGSRRAEILRAAAALFAARGFHGVSIEDIGAAVGTSGPALYRHFTGKDALLAEMLLDISERLRATGAAVVTSADGPQEALDALLAGHVAFALGDPALITVHDRELDNVPEPARRAIRRLQRLYVEEWVTVLSELHPSCPQARLRAATHAVLGLLNSTPHSAGELPADAMTALLRTMARAALSSAAS</sequence>
<dbReference type="SUPFAM" id="SSF48498">
    <property type="entry name" value="Tetracyclin repressor-like, C-terminal domain"/>
    <property type="match status" value="1"/>
</dbReference>
<dbReference type="SUPFAM" id="SSF46689">
    <property type="entry name" value="Homeodomain-like"/>
    <property type="match status" value="1"/>
</dbReference>
<dbReference type="Proteomes" id="UP000248544">
    <property type="component" value="Unassembled WGS sequence"/>
</dbReference>
<dbReference type="InterPro" id="IPR009057">
    <property type="entry name" value="Homeodomain-like_sf"/>
</dbReference>
<dbReference type="GO" id="GO:0003700">
    <property type="term" value="F:DNA-binding transcription factor activity"/>
    <property type="evidence" value="ECO:0007669"/>
    <property type="project" value="TreeGrafter"/>
</dbReference>
<keyword evidence="3" id="KW-0804">Transcription</keyword>
<dbReference type="Pfam" id="PF17932">
    <property type="entry name" value="TetR_C_24"/>
    <property type="match status" value="1"/>
</dbReference>
<dbReference type="Gene3D" id="1.10.357.10">
    <property type="entry name" value="Tetracycline Repressor, domain 2"/>
    <property type="match status" value="1"/>
</dbReference>
<evidence type="ECO:0000313" key="8">
    <source>
        <dbReference type="Proteomes" id="UP000248544"/>
    </source>
</evidence>
<protein>
    <submittedName>
        <fullName evidence="7">TetR family transcriptional regulator</fullName>
    </submittedName>
</protein>
<keyword evidence="1" id="KW-0805">Transcription regulation</keyword>
<keyword evidence="8" id="KW-1185">Reference proteome</keyword>
<feature type="domain" description="HTH tetR-type" evidence="6">
    <location>
        <begin position="33"/>
        <end position="93"/>
    </location>
</feature>